<dbReference type="Gene3D" id="3.40.50.920">
    <property type="match status" value="1"/>
</dbReference>
<dbReference type="Pfam" id="PF02780">
    <property type="entry name" value="Transketolase_C"/>
    <property type="match status" value="1"/>
</dbReference>
<keyword evidence="2" id="KW-0560">Oxidoreductase</keyword>
<dbReference type="Pfam" id="PF02779">
    <property type="entry name" value="Transket_pyr"/>
    <property type="match status" value="1"/>
</dbReference>
<evidence type="ECO:0000256" key="3">
    <source>
        <dbReference type="ARBA" id="ARBA00023052"/>
    </source>
</evidence>
<protein>
    <submittedName>
        <fullName evidence="5">Alpha-ketoacid dehydrogenase subunit beta</fullName>
    </submittedName>
</protein>
<dbReference type="CDD" id="cd07036">
    <property type="entry name" value="TPP_PYR_E1-PDHc-beta_like"/>
    <property type="match status" value="1"/>
</dbReference>
<dbReference type="PANTHER" id="PTHR43257">
    <property type="entry name" value="PYRUVATE DEHYDROGENASE E1 COMPONENT BETA SUBUNIT"/>
    <property type="match status" value="1"/>
</dbReference>
<dbReference type="InterPro" id="IPR009014">
    <property type="entry name" value="Transketo_C/PFOR_II"/>
</dbReference>
<comment type="caution">
    <text evidence="5">The sequence shown here is derived from an EMBL/GenBank/DDBJ whole genome shotgun (WGS) entry which is preliminary data.</text>
</comment>
<dbReference type="FunFam" id="3.40.50.920:FF:000001">
    <property type="entry name" value="Pyruvate dehydrogenase E1 beta subunit"/>
    <property type="match status" value="1"/>
</dbReference>
<evidence type="ECO:0000313" key="5">
    <source>
        <dbReference type="EMBL" id="TNC29475.1"/>
    </source>
</evidence>
<accession>A0A5C4M7X3</accession>
<sequence>MTATLAETRTITYAEAVREALAQAMAGDDRVFLLGEDVGTYGGAFGVTGDLVHRFGEERVRDTPISELGIVGAAVGAALAGMRPVVEIQFSDFTAQAMDQIVNQAAKIHFMLGGAATVPMVLRAPSGSGTGAAAQHSQSLEAWFAHVPGLKVVMPATPADAKSLLLAAIADPNPVIVLEHKLLYKQRGPVPEAATPTRLGEAAVRRGGADLTIVATGVMVSRSLEAAERLAGDGIDASVLDPRTLKPLDAKTIVDSVIGTGRVLLVQEAPKTAGFMAEVAATIGESAAFGHLRAPIARLCGLDVPIPYAPQLERAAVPQVDDIVREAAELVRRW</sequence>
<dbReference type="RefSeq" id="WP_139094546.1">
    <property type="nucleotide sequence ID" value="NZ_VDFW01000001.1"/>
</dbReference>
<dbReference type="SMART" id="SM00861">
    <property type="entry name" value="Transket_pyr"/>
    <property type="match status" value="1"/>
</dbReference>
<dbReference type="AlphaFoldDB" id="A0A5C4M7X3"/>
<evidence type="ECO:0000256" key="1">
    <source>
        <dbReference type="ARBA" id="ARBA00001964"/>
    </source>
</evidence>
<dbReference type="PANTHER" id="PTHR43257:SF2">
    <property type="entry name" value="PYRUVATE DEHYDROGENASE E1 COMPONENT SUBUNIT BETA"/>
    <property type="match status" value="1"/>
</dbReference>
<organism evidence="5 6">
    <name type="scientific">Amycolatopsis alkalitolerans</name>
    <dbReference type="NCBI Taxonomy" id="2547244"/>
    <lineage>
        <taxon>Bacteria</taxon>
        <taxon>Bacillati</taxon>
        <taxon>Actinomycetota</taxon>
        <taxon>Actinomycetes</taxon>
        <taxon>Pseudonocardiales</taxon>
        <taxon>Pseudonocardiaceae</taxon>
        <taxon>Amycolatopsis</taxon>
    </lineage>
</organism>
<name>A0A5C4M7X3_9PSEU</name>
<dbReference type="NCBIfam" id="NF006667">
    <property type="entry name" value="PRK09212.1"/>
    <property type="match status" value="1"/>
</dbReference>
<dbReference type="InterPro" id="IPR005475">
    <property type="entry name" value="Transketolase-like_Pyr-bd"/>
</dbReference>
<dbReference type="GO" id="GO:0000287">
    <property type="term" value="F:magnesium ion binding"/>
    <property type="evidence" value="ECO:0007669"/>
    <property type="project" value="UniProtKB-ARBA"/>
</dbReference>
<dbReference type="GO" id="GO:0016491">
    <property type="term" value="F:oxidoreductase activity"/>
    <property type="evidence" value="ECO:0007669"/>
    <property type="project" value="UniProtKB-KW"/>
</dbReference>
<keyword evidence="6" id="KW-1185">Reference proteome</keyword>
<feature type="domain" description="Transketolase-like pyrimidine-binding" evidence="4">
    <location>
        <begin position="11"/>
        <end position="186"/>
    </location>
</feature>
<dbReference type="Gene3D" id="3.40.50.970">
    <property type="match status" value="1"/>
</dbReference>
<dbReference type="SUPFAM" id="SSF52518">
    <property type="entry name" value="Thiamin diphosphate-binding fold (THDP-binding)"/>
    <property type="match status" value="1"/>
</dbReference>
<dbReference type="EMBL" id="VDFW01000001">
    <property type="protein sequence ID" value="TNC29475.1"/>
    <property type="molecule type" value="Genomic_DNA"/>
</dbReference>
<comment type="cofactor">
    <cofactor evidence="1">
        <name>thiamine diphosphate</name>
        <dbReference type="ChEBI" id="CHEBI:58937"/>
    </cofactor>
</comment>
<gene>
    <name evidence="5" type="ORF">FG385_00395</name>
</gene>
<dbReference type="FunFam" id="3.40.50.970:FF:000001">
    <property type="entry name" value="Pyruvate dehydrogenase E1 beta subunit"/>
    <property type="match status" value="1"/>
</dbReference>
<evidence type="ECO:0000259" key="4">
    <source>
        <dbReference type="SMART" id="SM00861"/>
    </source>
</evidence>
<proteinExistence type="predicted"/>
<evidence type="ECO:0000313" key="6">
    <source>
        <dbReference type="Proteomes" id="UP000305546"/>
    </source>
</evidence>
<dbReference type="OrthoDB" id="9766715at2"/>
<dbReference type="InterPro" id="IPR033248">
    <property type="entry name" value="Transketolase_C"/>
</dbReference>
<dbReference type="Proteomes" id="UP000305546">
    <property type="component" value="Unassembled WGS sequence"/>
</dbReference>
<evidence type="ECO:0000256" key="2">
    <source>
        <dbReference type="ARBA" id="ARBA00023002"/>
    </source>
</evidence>
<dbReference type="InterPro" id="IPR029061">
    <property type="entry name" value="THDP-binding"/>
</dbReference>
<keyword evidence="3" id="KW-0786">Thiamine pyrophosphate</keyword>
<dbReference type="SUPFAM" id="SSF52922">
    <property type="entry name" value="TK C-terminal domain-like"/>
    <property type="match status" value="1"/>
</dbReference>
<reference evidence="5 6" key="1">
    <citation type="submission" date="2019-06" db="EMBL/GenBank/DDBJ databases">
        <title>Amycolatopsis alkalitolerans sp. nov., isolated from Gastrodia elata Blume.</title>
        <authorList>
            <person name="Narsing Rao M.P."/>
            <person name="Li W.J."/>
        </authorList>
    </citation>
    <scope>NUCLEOTIDE SEQUENCE [LARGE SCALE GENOMIC DNA]</scope>
    <source>
        <strain evidence="5 6">SYSUP0005</strain>
    </source>
</reference>